<sequence precursor="true">MDHQRSSIWFHAALICTCFAVCHSAFAEPLSLHPKNARYFLFRDKPTVLVTSGEHYGLLCNAAFDVDAYFDELASDGLNHTRIFAGAYREVPGSFGITKNTLAPADRDFISPWQRTDATHRDGAPIFDLTKWDDAYFARLNKILNAASKRDIVVELCLFSPMYKPDIWDVNPMNVRNNVNAVGDVGSQQVFTTDHDDLLAVQKRLAEKLTESVASFDNVYIEICNEPYFGGVTEAWQNAIIDAVVAKQKAIGVSHLISVNVANKSKKVEMPHPAVSIFNFHYCHPPIVVAENADVHGVIGENETGFRGNADFLYRTEAWDFLVAGGATYNNLDYSFSVDHPRGTQSGYTSPGGGSKTLRQQLSVLKQVFDGLPIPQLRPLPKRFATASHDLVASAIGDTANQFLVYVHVELPGRMKDQSPDAFTQPIEDASVTVSLPKGTYRTVVIDTKTGEQTVTRVVVGANDPTSQKLPRFVTDIAVLFQRDAD</sequence>
<keyword evidence="1 3" id="KW-0378">Hydrolase</keyword>
<organism evidence="6 7">
    <name type="scientific">Rubripirellula tenax</name>
    <dbReference type="NCBI Taxonomy" id="2528015"/>
    <lineage>
        <taxon>Bacteria</taxon>
        <taxon>Pseudomonadati</taxon>
        <taxon>Planctomycetota</taxon>
        <taxon>Planctomycetia</taxon>
        <taxon>Pirellulales</taxon>
        <taxon>Pirellulaceae</taxon>
        <taxon>Rubripirellula</taxon>
    </lineage>
</organism>
<dbReference type="OrthoDB" id="154460at2"/>
<dbReference type="EMBL" id="SJPW01000002">
    <property type="protein sequence ID" value="TWU58426.1"/>
    <property type="molecule type" value="Genomic_DNA"/>
</dbReference>
<reference evidence="6 7" key="1">
    <citation type="submission" date="2019-02" db="EMBL/GenBank/DDBJ databases">
        <title>Deep-cultivation of Planctomycetes and their phenomic and genomic characterization uncovers novel biology.</title>
        <authorList>
            <person name="Wiegand S."/>
            <person name="Jogler M."/>
            <person name="Boedeker C."/>
            <person name="Pinto D."/>
            <person name="Vollmers J."/>
            <person name="Rivas-Marin E."/>
            <person name="Kohn T."/>
            <person name="Peeters S.H."/>
            <person name="Heuer A."/>
            <person name="Rast P."/>
            <person name="Oberbeckmann S."/>
            <person name="Bunk B."/>
            <person name="Jeske O."/>
            <person name="Meyerdierks A."/>
            <person name="Storesund J.E."/>
            <person name="Kallscheuer N."/>
            <person name="Luecker S."/>
            <person name="Lage O.M."/>
            <person name="Pohl T."/>
            <person name="Merkel B.J."/>
            <person name="Hornburger P."/>
            <person name="Mueller R.-W."/>
            <person name="Bruemmer F."/>
            <person name="Labrenz M."/>
            <person name="Spormann A.M."/>
            <person name="Op Den Camp H."/>
            <person name="Overmann J."/>
            <person name="Amann R."/>
            <person name="Jetten M.S.M."/>
            <person name="Mascher T."/>
            <person name="Medema M.H."/>
            <person name="Devos D.P."/>
            <person name="Kaster A.-K."/>
            <person name="Ovreas L."/>
            <person name="Rohde M."/>
            <person name="Galperin M.Y."/>
            <person name="Jogler C."/>
        </authorList>
    </citation>
    <scope>NUCLEOTIDE SEQUENCE [LARGE SCALE GENOMIC DNA]</scope>
    <source>
        <strain evidence="6 7">Poly51</strain>
    </source>
</reference>
<evidence type="ECO:0000313" key="7">
    <source>
        <dbReference type="Proteomes" id="UP000318288"/>
    </source>
</evidence>
<accession>A0A5C6FE97</accession>
<dbReference type="InterPro" id="IPR001547">
    <property type="entry name" value="Glyco_hydro_5"/>
</dbReference>
<dbReference type="PROSITE" id="PS00659">
    <property type="entry name" value="GLYCOSYL_HYDROL_F5"/>
    <property type="match status" value="1"/>
</dbReference>
<protein>
    <recommendedName>
        <fullName evidence="5">Glycoside hydrolase family 5 domain-containing protein</fullName>
    </recommendedName>
</protein>
<dbReference type="InterPro" id="IPR017853">
    <property type="entry name" value="GH"/>
</dbReference>
<dbReference type="AlphaFoldDB" id="A0A5C6FE97"/>
<evidence type="ECO:0000256" key="1">
    <source>
        <dbReference type="ARBA" id="ARBA00022801"/>
    </source>
</evidence>
<dbReference type="Pfam" id="PF00150">
    <property type="entry name" value="Cellulase"/>
    <property type="match status" value="1"/>
</dbReference>
<dbReference type="SUPFAM" id="SSF51445">
    <property type="entry name" value="(Trans)glycosidases"/>
    <property type="match status" value="1"/>
</dbReference>
<name>A0A5C6FE97_9BACT</name>
<evidence type="ECO:0000256" key="2">
    <source>
        <dbReference type="ARBA" id="ARBA00023295"/>
    </source>
</evidence>
<feature type="signal peptide" evidence="4">
    <location>
        <begin position="1"/>
        <end position="27"/>
    </location>
</feature>
<dbReference type="Proteomes" id="UP000318288">
    <property type="component" value="Unassembled WGS sequence"/>
</dbReference>
<keyword evidence="4" id="KW-0732">Signal</keyword>
<evidence type="ECO:0000256" key="3">
    <source>
        <dbReference type="RuleBase" id="RU361153"/>
    </source>
</evidence>
<dbReference type="GO" id="GO:0004553">
    <property type="term" value="F:hydrolase activity, hydrolyzing O-glycosyl compounds"/>
    <property type="evidence" value="ECO:0007669"/>
    <property type="project" value="InterPro"/>
</dbReference>
<dbReference type="Gene3D" id="3.20.20.80">
    <property type="entry name" value="Glycosidases"/>
    <property type="match status" value="1"/>
</dbReference>
<evidence type="ECO:0000259" key="5">
    <source>
        <dbReference type="Pfam" id="PF00150"/>
    </source>
</evidence>
<keyword evidence="7" id="KW-1185">Reference proteome</keyword>
<feature type="chain" id="PRO_5022982705" description="Glycoside hydrolase family 5 domain-containing protein" evidence="4">
    <location>
        <begin position="28"/>
        <end position="486"/>
    </location>
</feature>
<dbReference type="GO" id="GO:0000272">
    <property type="term" value="P:polysaccharide catabolic process"/>
    <property type="evidence" value="ECO:0007669"/>
    <property type="project" value="InterPro"/>
</dbReference>
<proteinExistence type="inferred from homology"/>
<comment type="caution">
    <text evidence="6">The sequence shown here is derived from an EMBL/GenBank/DDBJ whole genome shotgun (WGS) entry which is preliminary data.</text>
</comment>
<keyword evidence="2 3" id="KW-0326">Glycosidase</keyword>
<dbReference type="InterPro" id="IPR018087">
    <property type="entry name" value="Glyco_hydro_5_CS"/>
</dbReference>
<gene>
    <name evidence="6" type="ORF">Poly51_12040</name>
</gene>
<evidence type="ECO:0000256" key="4">
    <source>
        <dbReference type="SAM" id="SignalP"/>
    </source>
</evidence>
<comment type="similarity">
    <text evidence="3">Belongs to the glycosyl hydrolase 5 (cellulase A) family.</text>
</comment>
<evidence type="ECO:0000313" key="6">
    <source>
        <dbReference type="EMBL" id="TWU58426.1"/>
    </source>
</evidence>
<feature type="domain" description="Glycoside hydrolase family 5" evidence="5">
    <location>
        <begin position="121"/>
        <end position="281"/>
    </location>
</feature>